<dbReference type="GO" id="GO:0006047">
    <property type="term" value="P:UDP-N-acetylglucosamine metabolic process"/>
    <property type="evidence" value="ECO:0007669"/>
    <property type="project" value="InterPro"/>
</dbReference>
<dbReference type="NCBIfam" id="TIGR03568">
    <property type="entry name" value="NeuC_NnaA"/>
    <property type="match status" value="1"/>
</dbReference>
<evidence type="ECO:0000313" key="2">
    <source>
        <dbReference type="EMBL" id="RLQ85227.1"/>
    </source>
</evidence>
<evidence type="ECO:0000313" key="3">
    <source>
        <dbReference type="Proteomes" id="UP000281094"/>
    </source>
</evidence>
<dbReference type="Gene3D" id="3.40.50.2000">
    <property type="entry name" value="Glycogen Phosphorylase B"/>
    <property type="match status" value="2"/>
</dbReference>
<dbReference type="InterPro" id="IPR020004">
    <property type="entry name" value="UDP-GlcNAc_Epase"/>
</dbReference>
<dbReference type="SUPFAM" id="SSF53756">
    <property type="entry name" value="UDP-Glycosyltransferase/glycogen phosphorylase"/>
    <property type="match status" value="1"/>
</dbReference>
<proteinExistence type="predicted"/>
<protein>
    <submittedName>
        <fullName evidence="2">UDP-N-acetylglucosamine 2-epimerase (Hydrolyzing)</fullName>
        <ecNumber evidence="2">3.2.1.183</ecNumber>
    </submittedName>
</protein>
<dbReference type="Pfam" id="PF02350">
    <property type="entry name" value="Epimerase_2"/>
    <property type="match status" value="1"/>
</dbReference>
<name>A0A3L7J3T9_9HYPH</name>
<dbReference type="RefSeq" id="WP_121646644.1">
    <property type="nucleotide sequence ID" value="NZ_RCWN01000002.1"/>
</dbReference>
<keyword evidence="2" id="KW-0326">Glycosidase</keyword>
<keyword evidence="3" id="KW-1185">Reference proteome</keyword>
<comment type="caution">
    <text evidence="2">The sequence shown here is derived from an EMBL/GenBank/DDBJ whole genome shotgun (WGS) entry which is preliminary data.</text>
</comment>
<dbReference type="EC" id="3.2.1.183" evidence="2"/>
<reference evidence="2 3" key="1">
    <citation type="submission" date="2018-10" db="EMBL/GenBank/DDBJ databases">
        <title>Notoacmeibacter sp. M2BS9Y-3-1, whole genome shotgun sequence.</title>
        <authorList>
            <person name="Tuo L."/>
        </authorList>
    </citation>
    <scope>NUCLEOTIDE SEQUENCE [LARGE SCALE GENOMIC DNA]</scope>
    <source>
        <strain evidence="2 3">M2BS9Y-3-1</strain>
    </source>
</reference>
<accession>A0A3L7J3T9</accession>
<dbReference type="InterPro" id="IPR003331">
    <property type="entry name" value="UDP_GlcNAc_Epimerase_2_dom"/>
</dbReference>
<evidence type="ECO:0000259" key="1">
    <source>
        <dbReference type="Pfam" id="PF02350"/>
    </source>
</evidence>
<dbReference type="AlphaFoldDB" id="A0A3L7J3T9"/>
<feature type="domain" description="UDP-N-acetylglucosamine 2-epimerase" evidence="1">
    <location>
        <begin position="98"/>
        <end position="429"/>
    </location>
</feature>
<dbReference type="PANTHER" id="PTHR43174">
    <property type="entry name" value="UDP-N-ACETYLGLUCOSAMINE 2-EPIMERASE"/>
    <property type="match status" value="1"/>
</dbReference>
<keyword evidence="2" id="KW-0378">Hydrolase</keyword>
<dbReference type="InterPro" id="IPR029767">
    <property type="entry name" value="WecB-like"/>
</dbReference>
<gene>
    <name evidence="2" type="primary">neuC</name>
    <name evidence="2" type="ORF">D8780_14790</name>
</gene>
<dbReference type="EMBL" id="RCWN01000002">
    <property type="protein sequence ID" value="RLQ85227.1"/>
    <property type="molecule type" value="Genomic_DNA"/>
</dbReference>
<sequence>MLRRPLSFEDKRLVSPPPSRLSLLTLILALLPPHHLHFKSNCIPTQPNTNIAIAIAASIIGKMASDNLRTLVVTGTRADWSKLQPVCRAFIRVLGKIDVFITGMHLEEAYGYTANLVRQLEGVDQFHMHKNQTLGPHQTEVMEETIKGLAKVLRDRKITDVVVHGDRVEACTAAMVARQHGIRLHHIEGGELSGSIDESYRHAVTAFTTYSYVCSASAKDLVVKNLGQHPQTVFNIGSPEMDAHARDYGVSLNDVKRKYGIPFAGEYGIVSFHSVTSELDGMHEQAAYLFATLEEYGKNFIVIMPNNDPGTDAIRDIIGKILEGKRSDRFFQSANIDFEHFSVLQKNASVFIGNSSAGVREMPFHGVGSINVGSRQNNRVPDIPAIINAPANDAAALLRALKSFWGKKFARDKTFGDGTAEEKLVGALKTPGHFDRSVQKSFYLPG</sequence>
<dbReference type="Proteomes" id="UP000281094">
    <property type="component" value="Unassembled WGS sequence"/>
</dbReference>
<dbReference type="GO" id="GO:0004553">
    <property type="term" value="F:hydrolase activity, hydrolyzing O-glycosyl compounds"/>
    <property type="evidence" value="ECO:0007669"/>
    <property type="project" value="InterPro"/>
</dbReference>
<dbReference type="PANTHER" id="PTHR43174:SF3">
    <property type="entry name" value="UDP-N-ACETYLGLUCOSAMINE 2-EPIMERASE"/>
    <property type="match status" value="1"/>
</dbReference>
<organism evidence="2 3">
    <name type="scientific">Notoacmeibacter ruber</name>
    <dbReference type="NCBI Taxonomy" id="2670375"/>
    <lineage>
        <taxon>Bacteria</taxon>
        <taxon>Pseudomonadati</taxon>
        <taxon>Pseudomonadota</taxon>
        <taxon>Alphaproteobacteria</taxon>
        <taxon>Hyphomicrobiales</taxon>
        <taxon>Notoacmeibacteraceae</taxon>
        <taxon>Notoacmeibacter</taxon>
    </lineage>
</organism>